<keyword evidence="12" id="KW-1185">Reference proteome</keyword>
<sequence length="401" mass="43706">MLLPIDSFFARMLYALLPFTVLITLFYSLLIWAAVILTEDYIVTSYLSLESQAFQEKYAQSGRAAVMPNAIYLKGYWSTDANLPVAVRHLPIGHHEIEKDDIHVLVSAVAGEAALLVLVMDESSLSQTEGYRAQVFGLLCAVAGLILILGAILAIAIARTIARPLSQLAAEVARSPLGQPCFSGVERRDEIGALSRTLSLLVAQQNAALLREQAFTRHVSHELRTPLSILNNSLAILRLPGCGADKAARSLLRMEGALAAMKMTIELFLSLARESSPPRQESTDLAAVIVEQIEKSELLYPLIASASVFIGTEPLTLPTSEAIARSVVQNLLGNAAQHGAGKVRVILTRQHLVIINNRVEQASSQGYGFGLEIVSRACAITGWQLDIRRTRHTFRVCITFI</sequence>
<dbReference type="SUPFAM" id="SSF55874">
    <property type="entry name" value="ATPase domain of HSP90 chaperone/DNA topoisomerase II/histidine kinase"/>
    <property type="match status" value="1"/>
</dbReference>
<protein>
    <recommendedName>
        <fullName evidence="2">histidine kinase</fullName>
        <ecNumber evidence="2">2.7.13.3</ecNumber>
    </recommendedName>
</protein>
<accession>A0A7X1DYL2</accession>
<dbReference type="Proteomes" id="UP000520513">
    <property type="component" value="Unassembled WGS sequence"/>
</dbReference>
<comment type="caution">
    <text evidence="10">The sequence shown here is derived from an EMBL/GenBank/DDBJ whole genome shotgun (WGS) entry which is preliminary data.</text>
</comment>
<dbReference type="SUPFAM" id="SSF47384">
    <property type="entry name" value="Homodimeric domain of signal transducing histidine kinase"/>
    <property type="match status" value="1"/>
</dbReference>
<dbReference type="InterPro" id="IPR050428">
    <property type="entry name" value="TCS_sensor_his_kinase"/>
</dbReference>
<dbReference type="CDD" id="cd00082">
    <property type="entry name" value="HisKA"/>
    <property type="match status" value="1"/>
</dbReference>
<dbReference type="InterPro" id="IPR036097">
    <property type="entry name" value="HisK_dim/P_sf"/>
</dbReference>
<name>A0A7X1DYL2_9PSED</name>
<evidence type="ECO:0000313" key="9">
    <source>
        <dbReference type="EMBL" id="MBC2405978.1"/>
    </source>
</evidence>
<dbReference type="InterPro" id="IPR003661">
    <property type="entry name" value="HisK_dim/P_dom"/>
</dbReference>
<dbReference type="EMBL" id="JAAXCY010000003">
    <property type="protein sequence ID" value="MBC2405978.1"/>
    <property type="molecule type" value="Genomic_DNA"/>
</dbReference>
<reference evidence="11 12" key="1">
    <citation type="submission" date="2020-04" db="EMBL/GenBank/DDBJ databases">
        <title>Pseudomonas crami sp. nov., a novel proteolytic bacterial species isolated from cream.</title>
        <authorList>
            <person name="Hofmann K."/>
            <person name="Woller A."/>
            <person name="Huptas C."/>
            <person name="Wenning M."/>
            <person name="Scherer S."/>
            <person name="Doll E.V."/>
        </authorList>
    </citation>
    <scope>NUCLEOTIDE SEQUENCE [LARGE SCALE GENOMIC DNA]</scope>
    <source>
        <strain evidence="8 12">WS 5096</strain>
        <strain evidence="10 11">WS 5106</strain>
    </source>
</reference>
<dbReference type="Gene3D" id="1.10.287.130">
    <property type="match status" value="1"/>
</dbReference>
<keyword evidence="6" id="KW-0472">Membrane</keyword>
<organism evidence="10 11">
    <name type="scientific">Pseudomonas cremoris</name>
    <dbReference type="NCBI Taxonomy" id="2724178"/>
    <lineage>
        <taxon>Bacteria</taxon>
        <taxon>Pseudomonadati</taxon>
        <taxon>Pseudomonadota</taxon>
        <taxon>Gammaproteobacteria</taxon>
        <taxon>Pseudomonadales</taxon>
        <taxon>Pseudomonadaceae</taxon>
        <taxon>Pseudomonas</taxon>
    </lineage>
</organism>
<dbReference type="InterPro" id="IPR036890">
    <property type="entry name" value="HATPase_C_sf"/>
</dbReference>
<dbReference type="Gene3D" id="3.30.565.10">
    <property type="entry name" value="Histidine kinase-like ATPase, C-terminal domain"/>
    <property type="match status" value="1"/>
</dbReference>
<feature type="domain" description="Signal transduction histidine kinase dimerisation/phosphoacceptor" evidence="7">
    <location>
        <begin position="211"/>
        <end position="277"/>
    </location>
</feature>
<dbReference type="AlphaFoldDB" id="A0A7X1DYL2"/>
<evidence type="ECO:0000313" key="10">
    <source>
        <dbReference type="EMBL" id="MBC2406614.1"/>
    </source>
</evidence>
<keyword evidence="5 10" id="KW-0418">Kinase</keyword>
<dbReference type="EC" id="2.7.13.3" evidence="2"/>
<keyword evidence="6" id="KW-0812">Transmembrane</keyword>
<gene>
    <name evidence="8" type="ORF">HF209_11720</name>
    <name evidence="9" type="ORF">HF257_08180</name>
    <name evidence="10" type="ORF">HF257_11410</name>
</gene>
<dbReference type="EMBL" id="JAAXCY010000004">
    <property type="protein sequence ID" value="MBC2406614.1"/>
    <property type="molecule type" value="Genomic_DNA"/>
</dbReference>
<proteinExistence type="predicted"/>
<keyword evidence="6" id="KW-1133">Transmembrane helix</keyword>
<evidence type="ECO:0000256" key="3">
    <source>
        <dbReference type="ARBA" id="ARBA00022553"/>
    </source>
</evidence>
<dbReference type="PANTHER" id="PTHR45436:SF16">
    <property type="entry name" value="HISTIDINE KINASE"/>
    <property type="match status" value="1"/>
</dbReference>
<evidence type="ECO:0000313" key="8">
    <source>
        <dbReference type="EMBL" id="MBC2381611.1"/>
    </source>
</evidence>
<keyword evidence="3" id="KW-0597">Phosphoprotein</keyword>
<dbReference type="PANTHER" id="PTHR45436">
    <property type="entry name" value="SENSOR HISTIDINE KINASE YKOH"/>
    <property type="match status" value="1"/>
</dbReference>
<evidence type="ECO:0000256" key="6">
    <source>
        <dbReference type="SAM" id="Phobius"/>
    </source>
</evidence>
<keyword evidence="4" id="KW-0808">Transferase</keyword>
<feature type="transmembrane region" description="Helical" evidence="6">
    <location>
        <begin position="12"/>
        <end position="37"/>
    </location>
</feature>
<comment type="catalytic activity">
    <reaction evidence="1">
        <text>ATP + protein L-histidine = ADP + protein N-phospho-L-histidine.</text>
        <dbReference type="EC" id="2.7.13.3"/>
    </reaction>
</comment>
<evidence type="ECO:0000256" key="2">
    <source>
        <dbReference type="ARBA" id="ARBA00012438"/>
    </source>
</evidence>
<evidence type="ECO:0000259" key="7">
    <source>
        <dbReference type="SMART" id="SM00388"/>
    </source>
</evidence>
<evidence type="ECO:0000256" key="4">
    <source>
        <dbReference type="ARBA" id="ARBA00022679"/>
    </source>
</evidence>
<dbReference type="GO" id="GO:0005886">
    <property type="term" value="C:plasma membrane"/>
    <property type="evidence" value="ECO:0007669"/>
    <property type="project" value="TreeGrafter"/>
</dbReference>
<evidence type="ECO:0000313" key="12">
    <source>
        <dbReference type="Proteomes" id="UP000534677"/>
    </source>
</evidence>
<dbReference type="RefSeq" id="WP_185707350.1">
    <property type="nucleotide sequence ID" value="NZ_JAAXCY010000003.1"/>
</dbReference>
<feature type="transmembrane region" description="Helical" evidence="6">
    <location>
        <begin position="135"/>
        <end position="158"/>
    </location>
</feature>
<evidence type="ECO:0000256" key="5">
    <source>
        <dbReference type="ARBA" id="ARBA00022777"/>
    </source>
</evidence>
<dbReference type="GO" id="GO:0000155">
    <property type="term" value="F:phosphorelay sensor kinase activity"/>
    <property type="evidence" value="ECO:0007669"/>
    <property type="project" value="InterPro"/>
</dbReference>
<evidence type="ECO:0000313" key="11">
    <source>
        <dbReference type="Proteomes" id="UP000520513"/>
    </source>
</evidence>
<dbReference type="Proteomes" id="UP000534677">
    <property type="component" value="Unassembled WGS sequence"/>
</dbReference>
<dbReference type="Gene3D" id="6.10.340.10">
    <property type="match status" value="1"/>
</dbReference>
<dbReference type="EMBL" id="JAAXCZ010000005">
    <property type="protein sequence ID" value="MBC2381611.1"/>
    <property type="molecule type" value="Genomic_DNA"/>
</dbReference>
<dbReference type="SMART" id="SM00388">
    <property type="entry name" value="HisKA"/>
    <property type="match status" value="1"/>
</dbReference>
<evidence type="ECO:0000256" key="1">
    <source>
        <dbReference type="ARBA" id="ARBA00000085"/>
    </source>
</evidence>